<feature type="transmembrane region" description="Helical" evidence="2">
    <location>
        <begin position="81"/>
        <end position="105"/>
    </location>
</feature>
<feature type="transmembrane region" description="Helical" evidence="2">
    <location>
        <begin position="12"/>
        <end position="30"/>
    </location>
</feature>
<dbReference type="AlphaFoldDB" id="A0A8T2QJW8"/>
<dbReference type="GO" id="GO:0010182">
    <property type="term" value="P:sugar mediated signaling pathway"/>
    <property type="evidence" value="ECO:0007669"/>
    <property type="project" value="InterPro"/>
</dbReference>
<feature type="transmembrane region" description="Helical" evidence="2">
    <location>
        <begin position="42"/>
        <end position="60"/>
    </location>
</feature>
<dbReference type="OrthoDB" id="8062037at2759"/>
<dbReference type="EMBL" id="CM035439">
    <property type="protein sequence ID" value="KAH7284446.1"/>
    <property type="molecule type" value="Genomic_DNA"/>
</dbReference>
<proteinExistence type="predicted"/>
<evidence type="ECO:0000313" key="5">
    <source>
        <dbReference type="Proteomes" id="UP000825935"/>
    </source>
</evidence>
<dbReference type="EMBL" id="CM035439">
    <property type="protein sequence ID" value="KAH7284445.1"/>
    <property type="molecule type" value="Genomic_DNA"/>
</dbReference>
<reference evidence="4" key="1">
    <citation type="submission" date="2021-08" db="EMBL/GenBank/DDBJ databases">
        <title>WGS assembly of Ceratopteris richardii.</title>
        <authorList>
            <person name="Marchant D.B."/>
            <person name="Chen G."/>
            <person name="Jenkins J."/>
            <person name="Shu S."/>
            <person name="Leebens-Mack J."/>
            <person name="Grimwood J."/>
            <person name="Schmutz J."/>
            <person name="Soltis P."/>
            <person name="Soltis D."/>
            <person name="Chen Z.-H."/>
        </authorList>
    </citation>
    <scope>NUCLEOTIDE SEQUENCE</scope>
    <source>
        <strain evidence="4">Whitten #5841</strain>
        <tissue evidence="4">Leaf</tissue>
    </source>
</reference>
<keyword evidence="5" id="KW-1185">Reference proteome</keyword>
<dbReference type="Proteomes" id="UP000825935">
    <property type="component" value="Chromosome 34"/>
</dbReference>
<gene>
    <name evidence="4" type="ORF">KP509_34G054600</name>
</gene>
<evidence type="ECO:0000256" key="1">
    <source>
        <dbReference type="PROSITE-ProRule" id="PRU00175"/>
    </source>
</evidence>
<dbReference type="GO" id="GO:0008270">
    <property type="term" value="F:zinc ion binding"/>
    <property type="evidence" value="ECO:0007669"/>
    <property type="project" value="UniProtKB-KW"/>
</dbReference>
<dbReference type="EMBL" id="CM035439">
    <property type="protein sequence ID" value="KAH7284444.1"/>
    <property type="molecule type" value="Genomic_DNA"/>
</dbReference>
<keyword evidence="1" id="KW-0479">Metal-binding</keyword>
<organism evidence="4 5">
    <name type="scientific">Ceratopteris richardii</name>
    <name type="common">Triangle waterfern</name>
    <dbReference type="NCBI Taxonomy" id="49495"/>
    <lineage>
        <taxon>Eukaryota</taxon>
        <taxon>Viridiplantae</taxon>
        <taxon>Streptophyta</taxon>
        <taxon>Embryophyta</taxon>
        <taxon>Tracheophyta</taxon>
        <taxon>Polypodiopsida</taxon>
        <taxon>Polypodiidae</taxon>
        <taxon>Polypodiales</taxon>
        <taxon>Pteridineae</taxon>
        <taxon>Pteridaceae</taxon>
        <taxon>Parkerioideae</taxon>
        <taxon>Ceratopteris</taxon>
    </lineage>
</organism>
<dbReference type="Gene3D" id="3.30.40.10">
    <property type="entry name" value="Zinc/RING finger domain, C3HC4 (zinc finger)"/>
    <property type="match status" value="1"/>
</dbReference>
<keyword evidence="1" id="KW-0863">Zinc-finger</keyword>
<dbReference type="SMART" id="SM00184">
    <property type="entry name" value="RING"/>
    <property type="match status" value="1"/>
</dbReference>
<dbReference type="PANTHER" id="PTHR47179:SF1">
    <property type="entry name" value="E3 UBIQUITIN-PROTEIN LIGASE SIS3"/>
    <property type="match status" value="1"/>
</dbReference>
<protein>
    <recommendedName>
        <fullName evidence="3">RING-type domain-containing protein</fullName>
    </recommendedName>
</protein>
<dbReference type="InterPro" id="IPR013083">
    <property type="entry name" value="Znf_RING/FYVE/PHD"/>
</dbReference>
<evidence type="ECO:0000256" key="2">
    <source>
        <dbReference type="SAM" id="Phobius"/>
    </source>
</evidence>
<keyword evidence="2" id="KW-0472">Membrane</keyword>
<comment type="caution">
    <text evidence="4">The sequence shown here is derived from an EMBL/GenBank/DDBJ whole genome shotgun (WGS) entry which is preliminary data.</text>
</comment>
<accession>A0A8T2QJW8</accession>
<dbReference type="InterPro" id="IPR044793">
    <property type="entry name" value="SIS3"/>
</dbReference>
<evidence type="ECO:0000259" key="3">
    <source>
        <dbReference type="PROSITE" id="PS50089"/>
    </source>
</evidence>
<sequence length="409" mass="45689">MILNKLNIKWYDVFFLSMLAISAIVVSINWNRYHQCMDPLRTWIVVDYIGIFAFRILMFIDNGLASGLGPHNNNAQTSTTFMGRVLVLMCLAVTLYPFLWVWTILGSVWFTNARDCINEGQKWGFLVWLLLCYCGLICIACLSTGKWLIRRQVHLHRVSQGSTLSEWQVLLDLIRVPDRAAEGGDTGHDARGVGLDTATYHPGLFLTQNQREAVEGLIQQLPKFRLKGVPTDCSECPICLEEFHAGSEVRGLPCAHNFHVACIDEWLRLNIKCPRCRCSVFPNLDLSALVSGSFRRPRGVASIYFGGDATARTSAPNLNNAPSIRYIRAPVGESNLLRLQQILRTMRIENGLPNDMSSNQIDGTGVVPDGGHLNMVMTENSGRSTADQPNSFMLSDTVVVVERSPPARF</sequence>
<dbReference type="InterPro" id="IPR001841">
    <property type="entry name" value="Znf_RING"/>
</dbReference>
<keyword evidence="1" id="KW-0862">Zinc</keyword>
<feature type="domain" description="RING-type" evidence="3">
    <location>
        <begin position="236"/>
        <end position="277"/>
    </location>
</feature>
<dbReference type="GO" id="GO:0004842">
    <property type="term" value="F:ubiquitin-protein transferase activity"/>
    <property type="evidence" value="ECO:0007669"/>
    <property type="project" value="InterPro"/>
</dbReference>
<name>A0A8T2QJW8_CERRI</name>
<dbReference type="Pfam" id="PF13639">
    <property type="entry name" value="zf-RING_2"/>
    <property type="match status" value="1"/>
</dbReference>
<dbReference type="PROSITE" id="PS50089">
    <property type="entry name" value="ZF_RING_2"/>
    <property type="match status" value="1"/>
</dbReference>
<dbReference type="EMBL" id="CM035439">
    <property type="protein sequence ID" value="KAH7284442.1"/>
    <property type="molecule type" value="Genomic_DNA"/>
</dbReference>
<feature type="transmembrane region" description="Helical" evidence="2">
    <location>
        <begin position="125"/>
        <end position="149"/>
    </location>
</feature>
<keyword evidence="2" id="KW-0812">Transmembrane</keyword>
<evidence type="ECO:0000313" key="4">
    <source>
        <dbReference type="EMBL" id="KAH7284442.1"/>
    </source>
</evidence>
<dbReference type="PANTHER" id="PTHR47179">
    <property type="entry name" value="E3 UBIQUITIN-PROTEIN LIGASE SIS3"/>
    <property type="match status" value="1"/>
</dbReference>
<dbReference type="OMA" id="NDIFTRW"/>
<dbReference type="EMBL" id="CM035439">
    <property type="protein sequence ID" value="KAH7284447.1"/>
    <property type="molecule type" value="Genomic_DNA"/>
</dbReference>
<dbReference type="SUPFAM" id="SSF57850">
    <property type="entry name" value="RING/U-box"/>
    <property type="match status" value="1"/>
</dbReference>
<keyword evidence="2" id="KW-1133">Transmembrane helix</keyword>